<reference evidence="1 2" key="1">
    <citation type="journal article" date="2011" name="Stand. Genomic Sci.">
        <title>Non-contiguous finished genome sequence and contextual data of the filamentous soil bacterium Ktedonobacter racemifer type strain (SOSP1-21).</title>
        <authorList>
            <person name="Chang Y.J."/>
            <person name="Land M."/>
            <person name="Hauser L."/>
            <person name="Chertkov O."/>
            <person name="Del Rio T.G."/>
            <person name="Nolan M."/>
            <person name="Copeland A."/>
            <person name="Tice H."/>
            <person name="Cheng J.F."/>
            <person name="Lucas S."/>
            <person name="Han C."/>
            <person name="Goodwin L."/>
            <person name="Pitluck S."/>
            <person name="Ivanova N."/>
            <person name="Ovchinikova G."/>
            <person name="Pati A."/>
            <person name="Chen A."/>
            <person name="Palaniappan K."/>
            <person name="Mavromatis K."/>
            <person name="Liolios K."/>
            <person name="Brettin T."/>
            <person name="Fiebig A."/>
            <person name="Rohde M."/>
            <person name="Abt B."/>
            <person name="Goker M."/>
            <person name="Detter J.C."/>
            <person name="Woyke T."/>
            <person name="Bristow J."/>
            <person name="Eisen J.A."/>
            <person name="Markowitz V."/>
            <person name="Hugenholtz P."/>
            <person name="Kyrpides N.C."/>
            <person name="Klenk H.P."/>
            <person name="Lapidus A."/>
        </authorList>
    </citation>
    <scope>NUCLEOTIDE SEQUENCE [LARGE SCALE GENOMIC DNA]</scope>
    <source>
        <strain evidence="2">DSM 44963</strain>
    </source>
</reference>
<dbReference type="EMBL" id="ADVG01000005">
    <property type="protein sequence ID" value="EFH80311.1"/>
    <property type="molecule type" value="Genomic_DNA"/>
</dbReference>
<dbReference type="Proteomes" id="UP000004508">
    <property type="component" value="Unassembled WGS sequence"/>
</dbReference>
<dbReference type="AlphaFoldDB" id="D6U5Q0"/>
<proteinExistence type="predicted"/>
<protein>
    <submittedName>
        <fullName evidence="1">Uncharacterized protein</fullName>
    </submittedName>
</protein>
<accession>D6U5Q0</accession>
<organism evidence="1 2">
    <name type="scientific">Ktedonobacter racemifer DSM 44963</name>
    <dbReference type="NCBI Taxonomy" id="485913"/>
    <lineage>
        <taxon>Bacteria</taxon>
        <taxon>Bacillati</taxon>
        <taxon>Chloroflexota</taxon>
        <taxon>Ktedonobacteria</taxon>
        <taxon>Ktedonobacterales</taxon>
        <taxon>Ktedonobacteraceae</taxon>
        <taxon>Ktedonobacter</taxon>
    </lineage>
</organism>
<sequence length="167" mass="19939">MPLNCLLLMGEAIHMELHTTTSCPNQDLPGEREDWPTYLQQWQTRYYQEWQDYFKPWDCYIQNSPSPTDWQGLDKKDLDKKSLAQVQQLYDHETHNQGTIGWQAAVKAYKKYSVQPSSDKRCYLSAYLAYRYYWTVEKDQLWRTEPEISLIRQHFHNVALPNAQNSL</sequence>
<name>D6U5Q0_KTERA</name>
<keyword evidence="2" id="KW-1185">Reference proteome</keyword>
<comment type="caution">
    <text evidence="1">The sequence shown here is derived from an EMBL/GenBank/DDBJ whole genome shotgun (WGS) entry which is preliminary data.</text>
</comment>
<evidence type="ECO:0000313" key="2">
    <source>
        <dbReference type="Proteomes" id="UP000004508"/>
    </source>
</evidence>
<evidence type="ECO:0000313" key="1">
    <source>
        <dbReference type="EMBL" id="EFH80311.1"/>
    </source>
</evidence>
<gene>
    <name evidence="1" type="ORF">Krac_0900</name>
</gene>
<dbReference type="InParanoid" id="D6U5Q0"/>